<protein>
    <recommendedName>
        <fullName evidence="4">MFS transporter</fullName>
    </recommendedName>
</protein>
<evidence type="ECO:0000313" key="3">
    <source>
        <dbReference type="Proteomes" id="UP001299283"/>
    </source>
</evidence>
<organism evidence="2 3">
    <name type="scientific">[Mycobacterium] vasticus</name>
    <dbReference type="NCBI Taxonomy" id="2875777"/>
    <lineage>
        <taxon>Bacteria</taxon>
        <taxon>Bacillati</taxon>
        <taxon>Actinomycetota</taxon>
        <taxon>Actinomycetes</taxon>
        <taxon>Mycobacteriales</taxon>
        <taxon>Mycobacteriaceae</taxon>
        <taxon>Mycolicibacter</taxon>
    </lineage>
</organism>
<feature type="region of interest" description="Disordered" evidence="1">
    <location>
        <begin position="1"/>
        <end position="41"/>
    </location>
</feature>
<keyword evidence="3" id="KW-1185">Reference proteome</keyword>
<sequence>MTGQLDDAPDHQGEHHRDQPDPGDQHRLAAEPGQRQLPDRIGRGVRGRLFELLVVGGVLGRHVGGSVAGIARPAWAGGAERGRRGAGLLWTALAVPNGLGGVAAGAAGTAAGTL</sequence>
<evidence type="ECO:0008006" key="4">
    <source>
        <dbReference type="Google" id="ProtNLM"/>
    </source>
</evidence>
<dbReference type="EMBL" id="JAYJJQ010000026">
    <property type="protein sequence ID" value="MEB3071412.1"/>
    <property type="molecule type" value="Genomic_DNA"/>
</dbReference>
<accession>A0ABU5Z1Z0</accession>
<dbReference type="Proteomes" id="UP001299283">
    <property type="component" value="Unassembled WGS sequence"/>
</dbReference>
<feature type="compositionally biased region" description="Basic and acidic residues" evidence="1">
    <location>
        <begin position="8"/>
        <end position="29"/>
    </location>
</feature>
<comment type="caution">
    <text evidence="2">The sequence shown here is derived from an EMBL/GenBank/DDBJ whole genome shotgun (WGS) entry which is preliminary data.</text>
</comment>
<evidence type="ECO:0000313" key="2">
    <source>
        <dbReference type="EMBL" id="MEB3071412.1"/>
    </source>
</evidence>
<reference evidence="2 3" key="1">
    <citation type="submission" date="2023-12" db="EMBL/GenBank/DDBJ databases">
        <title>Description of new species of Mycobacterium terrae complex isolated from sewage at the Sao Paulo Zoological Park Foundation in Brazil.</title>
        <authorList>
            <person name="Romagnoli C.L."/>
            <person name="Conceicao E.C."/>
            <person name="Machado E."/>
            <person name="Barreto L.B.P.F."/>
            <person name="Sharma A."/>
            <person name="Silva N.M."/>
            <person name="Marques L.E."/>
            <person name="Juliana M.A."/>
            <person name="Lourenco M.C.S."/>
            <person name="Digiampietri L.A."/>
            <person name="Suffys P.N."/>
            <person name="Viana-Niero C."/>
        </authorList>
    </citation>
    <scope>NUCLEOTIDE SEQUENCE [LARGE SCALE GENOMIC DNA]</scope>
    <source>
        <strain evidence="2 3">MYC017</strain>
    </source>
</reference>
<evidence type="ECO:0000256" key="1">
    <source>
        <dbReference type="SAM" id="MobiDB-lite"/>
    </source>
</evidence>
<gene>
    <name evidence="2" type="ORF">K5L39_19725</name>
</gene>
<name>A0ABU5Z1Z0_9MYCO</name>
<dbReference type="RefSeq" id="WP_329779666.1">
    <property type="nucleotide sequence ID" value="NZ_JAYJJQ010000026.1"/>
</dbReference>
<proteinExistence type="predicted"/>